<gene>
    <name evidence="5" type="ORF">FHU38_002927</name>
</gene>
<dbReference type="GO" id="GO:0003700">
    <property type="term" value="F:DNA-binding transcription factor activity"/>
    <property type="evidence" value="ECO:0007669"/>
    <property type="project" value="InterPro"/>
</dbReference>
<name>A0A7X5URT3_9PSEU</name>
<protein>
    <submittedName>
        <fullName evidence="5">DNA-binding GntR family transcriptional regulator</fullName>
    </submittedName>
</protein>
<evidence type="ECO:0000256" key="2">
    <source>
        <dbReference type="ARBA" id="ARBA00023125"/>
    </source>
</evidence>
<dbReference type="Proteomes" id="UP000545493">
    <property type="component" value="Unassembled WGS sequence"/>
</dbReference>
<keyword evidence="3" id="KW-0804">Transcription</keyword>
<dbReference type="Pfam" id="PF07729">
    <property type="entry name" value="FCD"/>
    <property type="match status" value="1"/>
</dbReference>
<dbReference type="EMBL" id="JAAOYM010000001">
    <property type="protein sequence ID" value="NIJ12583.1"/>
    <property type="molecule type" value="Genomic_DNA"/>
</dbReference>
<dbReference type="SUPFAM" id="SSF48008">
    <property type="entry name" value="GntR ligand-binding domain-like"/>
    <property type="match status" value="1"/>
</dbReference>
<keyword evidence="1" id="KW-0805">Transcription regulation</keyword>
<dbReference type="AlphaFoldDB" id="A0A7X5URT3"/>
<accession>A0A7X5URT3</accession>
<proteinExistence type="predicted"/>
<dbReference type="SUPFAM" id="SSF46785">
    <property type="entry name" value="Winged helix' DNA-binding domain"/>
    <property type="match status" value="1"/>
</dbReference>
<dbReference type="Gene3D" id="1.20.120.530">
    <property type="entry name" value="GntR ligand-binding domain-like"/>
    <property type="match status" value="1"/>
</dbReference>
<evidence type="ECO:0000259" key="4">
    <source>
        <dbReference type="PROSITE" id="PS50949"/>
    </source>
</evidence>
<dbReference type="InterPro" id="IPR008920">
    <property type="entry name" value="TF_FadR/GntR_C"/>
</dbReference>
<evidence type="ECO:0000313" key="5">
    <source>
        <dbReference type="EMBL" id="NIJ12583.1"/>
    </source>
</evidence>
<feature type="domain" description="HTH gntR-type" evidence="4">
    <location>
        <begin position="12"/>
        <end position="78"/>
    </location>
</feature>
<dbReference type="SMART" id="SM00345">
    <property type="entry name" value="HTH_GNTR"/>
    <property type="match status" value="1"/>
</dbReference>
<dbReference type="Gene3D" id="1.10.10.10">
    <property type="entry name" value="Winged helix-like DNA-binding domain superfamily/Winged helix DNA-binding domain"/>
    <property type="match status" value="1"/>
</dbReference>
<comment type="caution">
    <text evidence="5">The sequence shown here is derived from an EMBL/GenBank/DDBJ whole genome shotgun (WGS) entry which is preliminary data.</text>
</comment>
<evidence type="ECO:0000256" key="3">
    <source>
        <dbReference type="ARBA" id="ARBA00023163"/>
    </source>
</evidence>
<dbReference type="InterPro" id="IPR011711">
    <property type="entry name" value="GntR_C"/>
</dbReference>
<dbReference type="PANTHER" id="PTHR43537">
    <property type="entry name" value="TRANSCRIPTIONAL REGULATOR, GNTR FAMILY"/>
    <property type="match status" value="1"/>
</dbReference>
<keyword evidence="2 5" id="KW-0238">DNA-binding</keyword>
<evidence type="ECO:0000256" key="1">
    <source>
        <dbReference type="ARBA" id="ARBA00023015"/>
    </source>
</evidence>
<evidence type="ECO:0000313" key="6">
    <source>
        <dbReference type="Proteomes" id="UP000545493"/>
    </source>
</evidence>
<dbReference type="InterPro" id="IPR036390">
    <property type="entry name" value="WH_DNA-bd_sf"/>
</dbReference>
<dbReference type="Pfam" id="PF00392">
    <property type="entry name" value="GntR"/>
    <property type="match status" value="1"/>
</dbReference>
<dbReference type="GO" id="GO:0003677">
    <property type="term" value="F:DNA binding"/>
    <property type="evidence" value="ECO:0007669"/>
    <property type="project" value="UniProtKB-KW"/>
</dbReference>
<dbReference type="InterPro" id="IPR036388">
    <property type="entry name" value="WH-like_DNA-bd_sf"/>
</dbReference>
<dbReference type="SMART" id="SM00895">
    <property type="entry name" value="FCD"/>
    <property type="match status" value="1"/>
</dbReference>
<dbReference type="CDD" id="cd07377">
    <property type="entry name" value="WHTH_GntR"/>
    <property type="match status" value="1"/>
</dbReference>
<dbReference type="RefSeq" id="WP_167171543.1">
    <property type="nucleotide sequence ID" value="NZ_JAAOYM010000001.1"/>
</dbReference>
<sequence length="235" mass="26288">MAVKQPHPDRARPVGERVYRALRADLMSGAFPPSDRLGEGKLAARYEASRTPIREALARLVADGLVERGESGLYPYRPKFSDLNDLYELRFTLELRGFERLAPAQARHDPDLLGPELDHWHALQRNPPLPDAGFVDRDEQFHVTLLAASGNMAFVEALHAVNARIRPVRMYDYLTPDRMAATITEHITILELALDRRLEEAQAALRGHIDASRAVVVARAEQAISMARMASALQP</sequence>
<dbReference type="InterPro" id="IPR000524">
    <property type="entry name" value="Tscrpt_reg_HTH_GntR"/>
</dbReference>
<organism evidence="5 6">
    <name type="scientific">Saccharomonospora amisosensis</name>
    <dbReference type="NCBI Taxonomy" id="1128677"/>
    <lineage>
        <taxon>Bacteria</taxon>
        <taxon>Bacillati</taxon>
        <taxon>Actinomycetota</taxon>
        <taxon>Actinomycetes</taxon>
        <taxon>Pseudonocardiales</taxon>
        <taxon>Pseudonocardiaceae</taxon>
        <taxon>Saccharomonospora</taxon>
    </lineage>
</organism>
<keyword evidence="6" id="KW-1185">Reference proteome</keyword>
<reference evidence="5 6" key="1">
    <citation type="submission" date="2020-03" db="EMBL/GenBank/DDBJ databases">
        <title>Sequencing the genomes of 1000 actinobacteria strains.</title>
        <authorList>
            <person name="Klenk H.-P."/>
        </authorList>
    </citation>
    <scope>NUCLEOTIDE SEQUENCE [LARGE SCALE GENOMIC DNA]</scope>
    <source>
        <strain evidence="5 6">DSM 45685</strain>
    </source>
</reference>
<dbReference type="PANTHER" id="PTHR43537:SF45">
    <property type="entry name" value="GNTR FAMILY REGULATORY PROTEIN"/>
    <property type="match status" value="1"/>
</dbReference>
<dbReference type="PROSITE" id="PS50949">
    <property type="entry name" value="HTH_GNTR"/>
    <property type="match status" value="1"/>
</dbReference>